<reference evidence="1 2" key="1">
    <citation type="submission" date="2020-03" db="EMBL/GenBank/DDBJ databases">
        <title>Weissella sp. nov., isolated from Cybister lewisianus.</title>
        <authorList>
            <person name="Hyun D.-W."/>
            <person name="Bae J.-W."/>
        </authorList>
    </citation>
    <scope>NUCLEOTIDE SEQUENCE [LARGE SCALE GENOMIC DNA]</scope>
    <source>
        <strain evidence="1 2">HDW19</strain>
    </source>
</reference>
<dbReference type="AlphaFoldDB" id="A0A6G8B1G0"/>
<sequence length="147" mass="17016">MVKKMFANPREYVMQLSQLVQTTEESGTNVAEYFEKIRAALDQEQVDAMPKAEFAEISVEFDDVVEIYQQVAQDLDRMKAPVRLIGVHGAMQKTFRAYYEATVVMAKSLDVNNQQVDVVAFDQSEKDQDQLMEEFMKQVRRAFQMVM</sequence>
<evidence type="ECO:0000313" key="2">
    <source>
        <dbReference type="Proteomes" id="UP000500741"/>
    </source>
</evidence>
<protein>
    <submittedName>
        <fullName evidence="1">Uncharacterized protein</fullName>
    </submittedName>
</protein>
<accession>A0A6G8B1G0</accession>
<keyword evidence="2" id="KW-1185">Reference proteome</keyword>
<evidence type="ECO:0000313" key="1">
    <source>
        <dbReference type="EMBL" id="QIL51062.1"/>
    </source>
</evidence>
<organism evidence="1 2">
    <name type="scientific">Weissella coleopterorum</name>
    <dbReference type="NCBI Taxonomy" id="2714949"/>
    <lineage>
        <taxon>Bacteria</taxon>
        <taxon>Bacillati</taxon>
        <taxon>Bacillota</taxon>
        <taxon>Bacilli</taxon>
        <taxon>Lactobacillales</taxon>
        <taxon>Lactobacillaceae</taxon>
        <taxon>Weissella</taxon>
    </lineage>
</organism>
<proteinExistence type="predicted"/>
<gene>
    <name evidence="1" type="ORF">G7084_07010</name>
</gene>
<name>A0A6G8B1G0_9LACO</name>
<dbReference type="EMBL" id="CP049888">
    <property type="protein sequence ID" value="QIL51062.1"/>
    <property type="molecule type" value="Genomic_DNA"/>
</dbReference>
<dbReference type="KEGG" id="wco:G7084_07010"/>
<dbReference type="RefSeq" id="WP_166011277.1">
    <property type="nucleotide sequence ID" value="NZ_CP049888.1"/>
</dbReference>
<dbReference type="Proteomes" id="UP000500741">
    <property type="component" value="Chromosome"/>
</dbReference>